<keyword evidence="6" id="KW-1185">Reference proteome</keyword>
<evidence type="ECO:0000313" key="6">
    <source>
        <dbReference type="Proteomes" id="UP000198885"/>
    </source>
</evidence>
<proteinExistence type="predicted"/>
<dbReference type="CDD" id="cd07377">
    <property type="entry name" value="WHTH_GntR"/>
    <property type="match status" value="1"/>
</dbReference>
<evidence type="ECO:0000259" key="4">
    <source>
        <dbReference type="PROSITE" id="PS50949"/>
    </source>
</evidence>
<dbReference type="Proteomes" id="UP000198885">
    <property type="component" value="Unassembled WGS sequence"/>
</dbReference>
<dbReference type="PANTHER" id="PTHR43537:SF5">
    <property type="entry name" value="UXU OPERON TRANSCRIPTIONAL REGULATOR"/>
    <property type="match status" value="1"/>
</dbReference>
<dbReference type="Gene3D" id="1.10.10.10">
    <property type="entry name" value="Winged helix-like DNA-binding domain superfamily/Winged helix DNA-binding domain"/>
    <property type="match status" value="1"/>
</dbReference>
<sequence length="228" mass="25251">MLQNTETRKTDALSLLRDYIDAGGYGAGDKLPPERQLIDQLGLTRAALRQALETLERSGAIWRHVGKGTFIAEGPPGMAPDLDSLTSLGRQLTPMRMMQARICIEPALAREAAVHATGEEMTAMEQILQRSRAAATWAEYEAQDDQFHRTLAESTDNAMLLSVFDQLNRVRRAVTWGTVNRSSTRPPANHTSFDEHDAIARAIAERDPDGAWSAMRTHLKSVSARLFP</sequence>
<dbReference type="GO" id="GO:0003677">
    <property type="term" value="F:DNA binding"/>
    <property type="evidence" value="ECO:0007669"/>
    <property type="project" value="UniProtKB-KW"/>
</dbReference>
<keyword evidence="2 5" id="KW-0238">DNA-binding</keyword>
<dbReference type="InterPro" id="IPR036388">
    <property type="entry name" value="WH-like_DNA-bd_sf"/>
</dbReference>
<dbReference type="InterPro" id="IPR036390">
    <property type="entry name" value="WH_DNA-bd_sf"/>
</dbReference>
<evidence type="ECO:0000256" key="2">
    <source>
        <dbReference type="ARBA" id="ARBA00023125"/>
    </source>
</evidence>
<keyword evidence="1" id="KW-0805">Transcription regulation</keyword>
<dbReference type="SMART" id="SM00895">
    <property type="entry name" value="FCD"/>
    <property type="match status" value="1"/>
</dbReference>
<dbReference type="EMBL" id="FOGU01000012">
    <property type="protein sequence ID" value="SES35955.1"/>
    <property type="molecule type" value="Genomic_DNA"/>
</dbReference>
<name>A0A1H9WQ15_9RHOB</name>
<dbReference type="PRINTS" id="PR00035">
    <property type="entry name" value="HTHGNTR"/>
</dbReference>
<dbReference type="OrthoDB" id="284307at2"/>
<dbReference type="RefSeq" id="WP_092695864.1">
    <property type="nucleotide sequence ID" value="NZ_FOGU01000012.1"/>
</dbReference>
<dbReference type="SUPFAM" id="SSF46785">
    <property type="entry name" value="Winged helix' DNA-binding domain"/>
    <property type="match status" value="1"/>
</dbReference>
<dbReference type="Pfam" id="PF07729">
    <property type="entry name" value="FCD"/>
    <property type="match status" value="1"/>
</dbReference>
<dbReference type="SMART" id="SM00345">
    <property type="entry name" value="HTH_GNTR"/>
    <property type="match status" value="1"/>
</dbReference>
<dbReference type="Pfam" id="PF00392">
    <property type="entry name" value="GntR"/>
    <property type="match status" value="1"/>
</dbReference>
<dbReference type="STRING" id="641238.SAMN04490244_11248"/>
<dbReference type="InterPro" id="IPR011711">
    <property type="entry name" value="GntR_C"/>
</dbReference>
<dbReference type="AlphaFoldDB" id="A0A1H9WQ15"/>
<evidence type="ECO:0000256" key="3">
    <source>
        <dbReference type="ARBA" id="ARBA00023163"/>
    </source>
</evidence>
<keyword evidence="3" id="KW-0804">Transcription</keyword>
<dbReference type="Gene3D" id="1.20.120.530">
    <property type="entry name" value="GntR ligand-binding domain-like"/>
    <property type="match status" value="1"/>
</dbReference>
<evidence type="ECO:0000256" key="1">
    <source>
        <dbReference type="ARBA" id="ARBA00023015"/>
    </source>
</evidence>
<dbReference type="PROSITE" id="PS50949">
    <property type="entry name" value="HTH_GNTR"/>
    <property type="match status" value="1"/>
</dbReference>
<dbReference type="SUPFAM" id="SSF48008">
    <property type="entry name" value="GntR ligand-binding domain-like"/>
    <property type="match status" value="1"/>
</dbReference>
<organism evidence="5 6">
    <name type="scientific">Tranquillimonas rosea</name>
    <dbReference type="NCBI Taxonomy" id="641238"/>
    <lineage>
        <taxon>Bacteria</taxon>
        <taxon>Pseudomonadati</taxon>
        <taxon>Pseudomonadota</taxon>
        <taxon>Alphaproteobacteria</taxon>
        <taxon>Rhodobacterales</taxon>
        <taxon>Roseobacteraceae</taxon>
        <taxon>Tranquillimonas</taxon>
    </lineage>
</organism>
<dbReference type="InterPro" id="IPR000524">
    <property type="entry name" value="Tscrpt_reg_HTH_GntR"/>
</dbReference>
<feature type="domain" description="HTH gntR-type" evidence="4">
    <location>
        <begin position="6"/>
        <end position="74"/>
    </location>
</feature>
<dbReference type="PANTHER" id="PTHR43537">
    <property type="entry name" value="TRANSCRIPTIONAL REGULATOR, GNTR FAMILY"/>
    <property type="match status" value="1"/>
</dbReference>
<dbReference type="GO" id="GO:0003700">
    <property type="term" value="F:DNA-binding transcription factor activity"/>
    <property type="evidence" value="ECO:0007669"/>
    <property type="project" value="InterPro"/>
</dbReference>
<dbReference type="InterPro" id="IPR008920">
    <property type="entry name" value="TF_FadR/GntR_C"/>
</dbReference>
<reference evidence="5 6" key="1">
    <citation type="submission" date="2016-10" db="EMBL/GenBank/DDBJ databases">
        <authorList>
            <person name="de Groot N.N."/>
        </authorList>
    </citation>
    <scope>NUCLEOTIDE SEQUENCE [LARGE SCALE GENOMIC DNA]</scope>
    <source>
        <strain evidence="5 6">DSM 23042</strain>
    </source>
</reference>
<gene>
    <name evidence="5" type="ORF">SAMN04490244_11248</name>
</gene>
<accession>A0A1H9WQ15</accession>
<protein>
    <submittedName>
        <fullName evidence="5">DNA-binding transcriptional regulator, FadR family</fullName>
    </submittedName>
</protein>
<evidence type="ECO:0000313" key="5">
    <source>
        <dbReference type="EMBL" id="SES35955.1"/>
    </source>
</evidence>